<reference evidence="2" key="1">
    <citation type="submission" date="2021-02" db="EMBL/GenBank/DDBJ databases">
        <authorList>
            <person name="Nowell W R."/>
        </authorList>
    </citation>
    <scope>NUCLEOTIDE SEQUENCE</scope>
</reference>
<dbReference type="Proteomes" id="UP000663860">
    <property type="component" value="Unassembled WGS sequence"/>
</dbReference>
<dbReference type="Proteomes" id="UP000663868">
    <property type="component" value="Unassembled WGS sequence"/>
</dbReference>
<comment type="caution">
    <text evidence="2">The sequence shown here is derived from an EMBL/GenBank/DDBJ whole genome shotgun (WGS) entry which is preliminary data.</text>
</comment>
<dbReference type="AlphaFoldDB" id="A0A819FJD1"/>
<organism evidence="2 3">
    <name type="scientific">Adineta steineri</name>
    <dbReference type="NCBI Taxonomy" id="433720"/>
    <lineage>
        <taxon>Eukaryota</taxon>
        <taxon>Metazoa</taxon>
        <taxon>Spiralia</taxon>
        <taxon>Gnathifera</taxon>
        <taxon>Rotifera</taxon>
        <taxon>Eurotatoria</taxon>
        <taxon>Bdelloidea</taxon>
        <taxon>Adinetida</taxon>
        <taxon>Adinetidae</taxon>
        <taxon>Adineta</taxon>
    </lineage>
</organism>
<proteinExistence type="predicted"/>
<evidence type="ECO:0000313" key="1">
    <source>
        <dbReference type="EMBL" id="CAF1452371.1"/>
    </source>
</evidence>
<evidence type="ECO:0000313" key="3">
    <source>
        <dbReference type="Proteomes" id="UP000663868"/>
    </source>
</evidence>
<evidence type="ECO:0000313" key="2">
    <source>
        <dbReference type="EMBL" id="CAF3869525.1"/>
    </source>
</evidence>
<protein>
    <submittedName>
        <fullName evidence="2">Uncharacterized protein</fullName>
    </submittedName>
</protein>
<sequence>MIALLTKGDRLSPNEKEKKLANIKASLLEIENKKGYTMEIVEWSNEHPLPNQEEKLSDAIEKLDGFDPMEALEAQEKEIEDEVEKLYNAKENITIIKHAAKQDLEEFKVDREVEENLVVQCDEVVEKVIPVQKETRTLEIRKMIHFNGEFGPDSNDELGGAKHGFTRLGGIIGTNYLVCGLTGREEKTQTKQVEFPGKVISVRFDKSADDVHLLDELNYTIDPSPMGYVTVTAKFSWGGSVVMTWDFDLKVTATVEDTVVVKEEYRDKIVVPKQRIEAMKKIVTDIDKRMVEVAPAYEQKIYKRTKEEIKKSIIDDQILRMT</sequence>
<gene>
    <name evidence="1" type="ORF">IZO911_LOCUS42442</name>
    <name evidence="2" type="ORF">KXQ929_LOCUS21126</name>
</gene>
<name>A0A819FJD1_9BILA</name>
<accession>A0A819FJD1</accession>
<dbReference type="EMBL" id="CAJOBB010001528">
    <property type="protein sequence ID" value="CAF3869525.1"/>
    <property type="molecule type" value="Genomic_DNA"/>
</dbReference>
<dbReference type="EMBL" id="CAJNOE010001818">
    <property type="protein sequence ID" value="CAF1452371.1"/>
    <property type="molecule type" value="Genomic_DNA"/>
</dbReference>